<dbReference type="PROSITE" id="PS50923">
    <property type="entry name" value="SUSHI"/>
    <property type="match status" value="2"/>
</dbReference>
<dbReference type="InterPro" id="IPR000436">
    <property type="entry name" value="Sushi_SCR_CCP_dom"/>
</dbReference>
<dbReference type="GO" id="GO:0007155">
    <property type="term" value="P:cell adhesion"/>
    <property type="evidence" value="ECO:0007669"/>
    <property type="project" value="InterPro"/>
</dbReference>
<evidence type="ECO:0000256" key="5">
    <source>
        <dbReference type="ARBA" id="ARBA00023180"/>
    </source>
</evidence>
<keyword evidence="4 6" id="KW-1015">Disulfide bond</keyword>
<evidence type="ECO:0000256" key="7">
    <source>
        <dbReference type="SAM" id="Phobius"/>
    </source>
</evidence>
<reference evidence="9" key="1">
    <citation type="submission" date="2025-08" db="UniProtKB">
        <authorList>
            <consortium name="Ensembl"/>
        </authorList>
    </citation>
    <scope>IDENTIFICATION</scope>
</reference>
<dbReference type="SMART" id="SM00032">
    <property type="entry name" value="CCP"/>
    <property type="match status" value="1"/>
</dbReference>
<dbReference type="PANTHER" id="PTHR19325:SF484">
    <property type="entry name" value="P-SELECTIN"/>
    <property type="match status" value="1"/>
</dbReference>
<dbReference type="PANTHER" id="PTHR19325">
    <property type="entry name" value="COMPLEMENT COMPONENT-RELATED SUSHI DOMAIN-CONTAINING"/>
    <property type="match status" value="1"/>
</dbReference>
<keyword evidence="7" id="KW-0812">Transmembrane</keyword>
<dbReference type="GO" id="GO:0016020">
    <property type="term" value="C:membrane"/>
    <property type="evidence" value="ECO:0007669"/>
    <property type="project" value="InterPro"/>
</dbReference>
<feature type="domain" description="Sushi" evidence="8">
    <location>
        <begin position="1"/>
        <end position="34"/>
    </location>
</feature>
<keyword evidence="10" id="KW-1185">Reference proteome</keyword>
<keyword evidence="3" id="KW-0106">Calcium</keyword>
<dbReference type="InterPro" id="IPR050350">
    <property type="entry name" value="Compl-Cell_Adhes-Reg"/>
</dbReference>
<evidence type="ECO:0000313" key="10">
    <source>
        <dbReference type="Proteomes" id="UP000694423"/>
    </source>
</evidence>
<protein>
    <recommendedName>
        <fullName evidence="8">Sushi domain-containing protein</fullName>
    </recommendedName>
</protein>
<evidence type="ECO:0000256" key="2">
    <source>
        <dbReference type="ARBA" id="ARBA00022737"/>
    </source>
</evidence>
<keyword evidence="1 6" id="KW-0768">Sushi</keyword>
<sequence length="165" mass="17450">CTFSCQTGFVLTGTQSRQCTATGDWTGQPPQCEAVSCPVLDAPSRGQINCSHFHGNFTYNSTCAFSCEAGFVRMGAEALWCAATGNWTHHPPACAEDAASFFKQVLVYSSSTALVATGIVLSGALIILLVKRLSDKAQEKKKLLSPTSDLGSPGIFTNAAYDSNL</sequence>
<dbReference type="AlphaFoldDB" id="A0A8C4IV88"/>
<evidence type="ECO:0000313" key="9">
    <source>
        <dbReference type="Ensembl" id="ENSDNVP00000000082.1"/>
    </source>
</evidence>
<dbReference type="InterPro" id="IPR002396">
    <property type="entry name" value="Selectin_superfamily"/>
</dbReference>
<feature type="disulfide bond" evidence="6">
    <location>
        <begin position="67"/>
        <end position="94"/>
    </location>
</feature>
<dbReference type="Ensembl" id="ENSDNVT00000000095.1">
    <property type="protein sequence ID" value="ENSDNVP00000000082.1"/>
    <property type="gene ID" value="ENSDNVG00000000048.1"/>
</dbReference>
<feature type="domain" description="Sushi" evidence="8">
    <location>
        <begin position="35"/>
        <end position="96"/>
    </location>
</feature>
<dbReference type="PRINTS" id="PR00343">
    <property type="entry name" value="SELECTIN"/>
</dbReference>
<dbReference type="SUPFAM" id="SSF57535">
    <property type="entry name" value="Complement control module/SCR domain"/>
    <property type="match status" value="2"/>
</dbReference>
<keyword evidence="7" id="KW-1133">Transmembrane helix</keyword>
<dbReference type="FunFam" id="2.10.70.10:FF:000001">
    <property type="entry name" value="Selectin P"/>
    <property type="match status" value="1"/>
</dbReference>
<evidence type="ECO:0000256" key="3">
    <source>
        <dbReference type="ARBA" id="ARBA00022837"/>
    </source>
</evidence>
<name>A0A8C4IV88_DRONO</name>
<comment type="caution">
    <text evidence="6">Lacks conserved residue(s) required for the propagation of feature annotation.</text>
</comment>
<dbReference type="Gene3D" id="2.10.70.10">
    <property type="entry name" value="Complement Module, domain 1"/>
    <property type="match status" value="2"/>
</dbReference>
<dbReference type="Proteomes" id="UP000694423">
    <property type="component" value="Unplaced"/>
</dbReference>
<evidence type="ECO:0000256" key="4">
    <source>
        <dbReference type="ARBA" id="ARBA00023157"/>
    </source>
</evidence>
<evidence type="ECO:0000256" key="1">
    <source>
        <dbReference type="ARBA" id="ARBA00022659"/>
    </source>
</evidence>
<evidence type="ECO:0000259" key="8">
    <source>
        <dbReference type="PROSITE" id="PS50923"/>
    </source>
</evidence>
<keyword evidence="2" id="KW-0677">Repeat</keyword>
<feature type="transmembrane region" description="Helical" evidence="7">
    <location>
        <begin position="105"/>
        <end position="130"/>
    </location>
</feature>
<dbReference type="InterPro" id="IPR035976">
    <property type="entry name" value="Sushi/SCR/CCP_sf"/>
</dbReference>
<organism evidence="9 10">
    <name type="scientific">Dromaius novaehollandiae</name>
    <name type="common">Emu</name>
    <dbReference type="NCBI Taxonomy" id="8790"/>
    <lineage>
        <taxon>Eukaryota</taxon>
        <taxon>Metazoa</taxon>
        <taxon>Chordata</taxon>
        <taxon>Craniata</taxon>
        <taxon>Vertebrata</taxon>
        <taxon>Euteleostomi</taxon>
        <taxon>Archelosauria</taxon>
        <taxon>Archosauria</taxon>
        <taxon>Dinosauria</taxon>
        <taxon>Saurischia</taxon>
        <taxon>Theropoda</taxon>
        <taxon>Coelurosauria</taxon>
        <taxon>Aves</taxon>
        <taxon>Palaeognathae</taxon>
        <taxon>Casuariiformes</taxon>
        <taxon>Dromaiidae</taxon>
        <taxon>Dromaius</taxon>
    </lineage>
</organism>
<feature type="disulfide bond" evidence="6">
    <location>
        <begin position="5"/>
        <end position="32"/>
    </location>
</feature>
<reference evidence="9" key="2">
    <citation type="submission" date="2025-09" db="UniProtKB">
        <authorList>
            <consortium name="Ensembl"/>
        </authorList>
    </citation>
    <scope>IDENTIFICATION</scope>
</reference>
<keyword evidence="7" id="KW-0472">Membrane</keyword>
<dbReference type="Pfam" id="PF00084">
    <property type="entry name" value="Sushi"/>
    <property type="match status" value="2"/>
</dbReference>
<evidence type="ECO:0000256" key="6">
    <source>
        <dbReference type="PROSITE-ProRule" id="PRU00302"/>
    </source>
</evidence>
<accession>A0A8C4IV88</accession>
<proteinExistence type="predicted"/>
<keyword evidence="5" id="KW-0325">Glycoprotein</keyword>
<dbReference type="CDD" id="cd00033">
    <property type="entry name" value="CCP"/>
    <property type="match status" value="2"/>
</dbReference>